<keyword evidence="1" id="KW-0812">Transmembrane</keyword>
<proteinExistence type="predicted"/>
<gene>
    <name evidence="2" type="ORF">ACHE_80776A</name>
</gene>
<keyword evidence="1" id="KW-1133">Transmembrane helix</keyword>
<dbReference type="Proteomes" id="UP000637239">
    <property type="component" value="Chromosome 8"/>
</dbReference>
<evidence type="ECO:0000313" key="3">
    <source>
        <dbReference type="Proteomes" id="UP000637239"/>
    </source>
</evidence>
<reference evidence="2" key="2">
    <citation type="submission" date="2021-02" db="EMBL/GenBank/DDBJ databases">
        <title>Aspergillus chevalieri M1 genome sequence.</title>
        <authorList>
            <person name="Kadooka C."/>
            <person name="Mori K."/>
            <person name="Futagami T."/>
        </authorList>
    </citation>
    <scope>NUCLEOTIDE SEQUENCE</scope>
    <source>
        <strain evidence="2">M1</strain>
    </source>
</reference>
<name>A0A7R7VY27_ASPCH</name>
<keyword evidence="3" id="KW-1185">Reference proteome</keyword>
<keyword evidence="1" id="KW-0472">Membrane</keyword>
<accession>A0A7R7VY27</accession>
<sequence>MAPPLCDPENYKDATFAFYRFAPSVEANIIFVILFGISALLHTFQMWKTKTWYLWPLVAKRLDTSEES</sequence>
<protein>
    <submittedName>
        <fullName evidence="2">Uncharacterized protein</fullName>
    </submittedName>
</protein>
<reference evidence="2" key="1">
    <citation type="submission" date="2021-01" db="EMBL/GenBank/DDBJ databases">
        <authorList>
            <consortium name="Aspergillus chevalieri M1 genome sequencing consortium"/>
            <person name="Kazuki M."/>
            <person name="Futagami T."/>
        </authorList>
    </citation>
    <scope>NUCLEOTIDE SEQUENCE</scope>
    <source>
        <strain evidence="2">M1</strain>
    </source>
</reference>
<dbReference type="RefSeq" id="XP_043141389.1">
    <property type="nucleotide sequence ID" value="XM_043284183.1"/>
</dbReference>
<feature type="transmembrane region" description="Helical" evidence="1">
    <location>
        <begin position="27"/>
        <end position="44"/>
    </location>
</feature>
<dbReference type="EMBL" id="AP024423">
    <property type="protein sequence ID" value="BCR92876.1"/>
    <property type="molecule type" value="Genomic_DNA"/>
</dbReference>
<dbReference type="AlphaFoldDB" id="A0A7R7VY27"/>
<organism evidence="2 3">
    <name type="scientific">Aspergillus chevalieri</name>
    <name type="common">Eurotium chevalieri</name>
    <dbReference type="NCBI Taxonomy" id="182096"/>
    <lineage>
        <taxon>Eukaryota</taxon>
        <taxon>Fungi</taxon>
        <taxon>Dikarya</taxon>
        <taxon>Ascomycota</taxon>
        <taxon>Pezizomycotina</taxon>
        <taxon>Eurotiomycetes</taxon>
        <taxon>Eurotiomycetidae</taxon>
        <taxon>Eurotiales</taxon>
        <taxon>Aspergillaceae</taxon>
        <taxon>Aspergillus</taxon>
        <taxon>Aspergillus subgen. Aspergillus</taxon>
    </lineage>
</organism>
<dbReference type="GeneID" id="66987225"/>
<dbReference type="KEGG" id="ache:ACHE_80776A"/>
<evidence type="ECO:0000256" key="1">
    <source>
        <dbReference type="SAM" id="Phobius"/>
    </source>
</evidence>
<evidence type="ECO:0000313" key="2">
    <source>
        <dbReference type="EMBL" id="BCR92876.1"/>
    </source>
</evidence>